<feature type="active site" description="Proton donor" evidence="5">
    <location>
        <position position="198"/>
    </location>
</feature>
<dbReference type="Pfam" id="PF01373">
    <property type="entry name" value="Glyco_hydro_14"/>
    <property type="match status" value="1"/>
</dbReference>
<dbReference type="GO" id="GO:0000272">
    <property type="term" value="P:polysaccharide catabolic process"/>
    <property type="evidence" value="ECO:0007669"/>
    <property type="project" value="UniProtKB-KW"/>
</dbReference>
<evidence type="ECO:0000259" key="11">
    <source>
        <dbReference type="SMART" id="SM00642"/>
    </source>
</evidence>
<dbReference type="Gene3D" id="2.60.40.1180">
    <property type="entry name" value="Golgi alpha-mannosidase II"/>
    <property type="match status" value="1"/>
</dbReference>
<dbReference type="Gene3D" id="3.20.20.80">
    <property type="entry name" value="Glycosidases"/>
    <property type="match status" value="2"/>
</dbReference>
<comment type="caution">
    <text evidence="13">The sequence shown here is derived from an EMBL/GenBank/DDBJ whole genome shotgun (WGS) entry which is preliminary data.</text>
</comment>
<protein>
    <submittedName>
        <fullName evidence="13">Alpha-amylase</fullName>
        <ecNumber evidence="13">3.2.1.1</ecNumber>
    </submittedName>
</protein>
<evidence type="ECO:0000256" key="6">
    <source>
        <dbReference type="PIRSR" id="PIRSR600125-2"/>
    </source>
</evidence>
<feature type="binding site" evidence="6">
    <location>
        <position position="424"/>
    </location>
    <ligand>
        <name>substrate</name>
    </ligand>
</feature>
<evidence type="ECO:0000259" key="12">
    <source>
        <dbReference type="SMART" id="SM01066"/>
    </source>
</evidence>
<dbReference type="PRINTS" id="PR00750">
    <property type="entry name" value="BETAAMYLASE"/>
</dbReference>
<dbReference type="Pfam" id="PF00128">
    <property type="entry name" value="Alpha-amylase"/>
    <property type="match status" value="1"/>
</dbReference>
<evidence type="ECO:0000256" key="8">
    <source>
        <dbReference type="SAM" id="MobiDB-lite"/>
    </source>
</evidence>
<feature type="region of interest" description="Disordered" evidence="8">
    <location>
        <begin position="664"/>
        <end position="685"/>
    </location>
</feature>
<feature type="active site" description="Proton acceptor" evidence="5">
    <location>
        <position position="394"/>
    </location>
</feature>
<feature type="binding site" evidence="6">
    <location>
        <position position="314"/>
    </location>
    <ligand>
        <name>substrate</name>
    </ligand>
</feature>
<evidence type="ECO:0000313" key="14">
    <source>
        <dbReference type="Proteomes" id="UP000570361"/>
    </source>
</evidence>
<feature type="binding site" evidence="6">
    <location>
        <position position="124"/>
    </location>
    <ligand>
        <name>substrate</name>
    </ligand>
</feature>
<feature type="binding site" evidence="6">
    <location>
        <position position="76"/>
    </location>
    <ligand>
        <name>substrate</name>
    </ligand>
</feature>
<feature type="domain" description="Glycosyl hydrolase family 13 catalytic" evidence="11">
    <location>
        <begin position="699"/>
        <end position="1054"/>
    </location>
</feature>
<feature type="binding site" evidence="6">
    <location>
        <position position="357"/>
    </location>
    <ligand>
        <name>substrate</name>
    </ligand>
</feature>
<keyword evidence="14" id="KW-1185">Reference proteome</keyword>
<dbReference type="SMART" id="SM01066">
    <property type="entry name" value="CBM_25"/>
    <property type="match status" value="2"/>
</dbReference>
<organism evidence="13 14">
    <name type="scientific">Paenibacillus phyllosphaerae</name>
    <dbReference type="NCBI Taxonomy" id="274593"/>
    <lineage>
        <taxon>Bacteria</taxon>
        <taxon>Bacillati</taxon>
        <taxon>Bacillota</taxon>
        <taxon>Bacilli</taxon>
        <taxon>Bacillales</taxon>
        <taxon>Paenibacillaceae</taxon>
        <taxon>Paenibacillus</taxon>
    </lineage>
</organism>
<feature type="binding site" evidence="6">
    <location>
        <position position="116"/>
    </location>
    <ligand>
        <name>substrate</name>
    </ligand>
</feature>
<dbReference type="EC" id="3.2.1.1" evidence="13"/>
<keyword evidence="2 9" id="KW-0732">Signal</keyword>
<dbReference type="InterPro" id="IPR006047">
    <property type="entry name" value="GH13_cat_dom"/>
</dbReference>
<evidence type="ECO:0000256" key="7">
    <source>
        <dbReference type="PIRSR" id="PIRSR600125-3"/>
    </source>
</evidence>
<dbReference type="PANTHER" id="PTHR10357:SF215">
    <property type="entry name" value="ALPHA-AMYLASE 1"/>
    <property type="match status" value="1"/>
</dbReference>
<dbReference type="EMBL" id="JACHXK010000002">
    <property type="protein sequence ID" value="MBB3108901.1"/>
    <property type="molecule type" value="Genomic_DNA"/>
</dbReference>
<evidence type="ECO:0000256" key="2">
    <source>
        <dbReference type="ARBA" id="ARBA00022729"/>
    </source>
</evidence>
<dbReference type="AlphaFoldDB" id="A0A7W5AV88"/>
<feature type="signal peptide" evidence="9">
    <location>
        <begin position="1"/>
        <end position="25"/>
    </location>
</feature>
<evidence type="ECO:0000313" key="13">
    <source>
        <dbReference type="EMBL" id="MBB3108901.1"/>
    </source>
</evidence>
<feature type="binding site" evidence="6">
    <location>
        <begin position="395"/>
        <end position="396"/>
    </location>
    <ligand>
        <name>substrate</name>
    </ligand>
</feature>
<dbReference type="CDD" id="cd11339">
    <property type="entry name" value="AmyAc_bac_CMD_like_2"/>
    <property type="match status" value="1"/>
</dbReference>
<dbReference type="SUPFAM" id="SSF51445">
    <property type="entry name" value="(Trans)glycosidases"/>
    <property type="match status" value="2"/>
</dbReference>
<dbReference type="SMART" id="SM00632">
    <property type="entry name" value="Aamy_C"/>
    <property type="match status" value="1"/>
</dbReference>
<proteinExistence type="predicted"/>
<feature type="domain" description="Carbohydrate binding module family 25" evidence="12">
    <location>
        <begin position="462"/>
        <end position="540"/>
    </location>
</feature>
<evidence type="ECO:0000256" key="3">
    <source>
        <dbReference type="ARBA" id="ARBA00023277"/>
    </source>
</evidence>
<feature type="binding site" evidence="6">
    <location>
        <position position="319"/>
    </location>
    <ligand>
        <name>substrate</name>
    </ligand>
</feature>
<dbReference type="SMART" id="SM00642">
    <property type="entry name" value="Aamy"/>
    <property type="match status" value="1"/>
</dbReference>
<dbReference type="PRINTS" id="PR00841">
    <property type="entry name" value="GLHYDLASE14A"/>
</dbReference>
<dbReference type="InterPro" id="IPR017853">
    <property type="entry name" value="GH"/>
</dbReference>
<accession>A0A7W5AV88</accession>
<evidence type="ECO:0000256" key="9">
    <source>
        <dbReference type="SAM" id="SignalP"/>
    </source>
</evidence>
<dbReference type="PANTHER" id="PTHR10357">
    <property type="entry name" value="ALPHA-AMYLASE FAMILY MEMBER"/>
    <property type="match status" value="1"/>
</dbReference>
<dbReference type="Proteomes" id="UP000570361">
    <property type="component" value="Unassembled WGS sequence"/>
</dbReference>
<dbReference type="GO" id="GO:2001070">
    <property type="term" value="F:starch binding"/>
    <property type="evidence" value="ECO:0007669"/>
    <property type="project" value="InterPro"/>
</dbReference>
<dbReference type="InterPro" id="IPR001554">
    <property type="entry name" value="Glyco_hydro_14"/>
</dbReference>
<keyword evidence="3" id="KW-0119">Carbohydrate metabolism</keyword>
<feature type="domain" description="Carbohydrate binding module family 25" evidence="12">
    <location>
        <begin position="571"/>
        <end position="649"/>
    </location>
</feature>
<feature type="domain" description="Alpha-amylase C-terminal" evidence="10">
    <location>
        <begin position="1066"/>
        <end position="1143"/>
    </location>
</feature>
<gene>
    <name evidence="13" type="ORF">FHS18_000953</name>
</gene>
<dbReference type="SUPFAM" id="SSF51011">
    <property type="entry name" value="Glycosyl hydrolase domain"/>
    <property type="match status" value="1"/>
</dbReference>
<keyword evidence="13" id="KW-0378">Hydrolase</keyword>
<feature type="binding site" evidence="7">
    <location>
        <position position="87"/>
    </location>
    <ligand>
        <name>Ca(2+)</name>
        <dbReference type="ChEBI" id="CHEBI:29108"/>
    </ligand>
</feature>
<keyword evidence="7" id="KW-0106">Calcium</keyword>
<evidence type="ECO:0000256" key="1">
    <source>
        <dbReference type="ARBA" id="ARBA00022723"/>
    </source>
</evidence>
<evidence type="ECO:0000256" key="5">
    <source>
        <dbReference type="PIRSR" id="PIRSR600125-1"/>
    </source>
</evidence>
<dbReference type="Pfam" id="PF03423">
    <property type="entry name" value="CBM_25"/>
    <property type="match status" value="2"/>
</dbReference>
<name>A0A7W5AV88_9BACL</name>
<dbReference type="InterPro" id="IPR031319">
    <property type="entry name" value="A-amylase_C"/>
</dbReference>
<dbReference type="GO" id="GO:0046872">
    <property type="term" value="F:metal ion binding"/>
    <property type="evidence" value="ECO:0007669"/>
    <property type="project" value="UniProtKB-KW"/>
</dbReference>
<feature type="binding site" evidence="7">
    <location>
        <position position="170"/>
    </location>
    <ligand>
        <name>Ca(2+)</name>
        <dbReference type="ChEBI" id="CHEBI:29108"/>
    </ligand>
</feature>
<dbReference type="InterPro" id="IPR005085">
    <property type="entry name" value="CBM25"/>
</dbReference>
<feature type="chain" id="PRO_5038385085" evidence="9">
    <location>
        <begin position="26"/>
        <end position="1143"/>
    </location>
</feature>
<feature type="binding site" evidence="7">
    <location>
        <position position="83"/>
    </location>
    <ligand>
        <name>Ca(2+)</name>
        <dbReference type="ChEBI" id="CHEBI:29108"/>
    </ligand>
</feature>
<dbReference type="InterPro" id="IPR000125">
    <property type="entry name" value="Glyco_hydro_14A_bac"/>
</dbReference>
<reference evidence="13 14" key="1">
    <citation type="submission" date="2020-08" db="EMBL/GenBank/DDBJ databases">
        <title>Genomic Encyclopedia of Type Strains, Phase III (KMG-III): the genomes of soil and plant-associated and newly described type strains.</title>
        <authorList>
            <person name="Whitman W."/>
        </authorList>
    </citation>
    <scope>NUCLEOTIDE SEQUENCE [LARGE SCALE GENOMIC DNA]</scope>
    <source>
        <strain evidence="13 14">CECT 5862</strain>
    </source>
</reference>
<keyword evidence="1 7" id="KW-0479">Metal-binding</keyword>
<dbReference type="GO" id="GO:0016161">
    <property type="term" value="F:beta-amylase activity"/>
    <property type="evidence" value="ECO:0007669"/>
    <property type="project" value="InterPro"/>
</dbReference>
<comment type="cofactor">
    <cofactor evidence="7">
        <name>Ca(2+)</name>
        <dbReference type="ChEBI" id="CHEBI:29108"/>
    </cofactor>
    <text evidence="7">Binds 1 Ca(2+) ion per subunit.</text>
</comment>
<dbReference type="Gene3D" id="2.60.40.10">
    <property type="entry name" value="Immunoglobulins"/>
    <property type="match status" value="2"/>
</dbReference>
<dbReference type="GO" id="GO:0004556">
    <property type="term" value="F:alpha-amylase activity"/>
    <property type="evidence" value="ECO:0007669"/>
    <property type="project" value="UniProtKB-EC"/>
</dbReference>
<evidence type="ECO:0000259" key="10">
    <source>
        <dbReference type="SMART" id="SM00632"/>
    </source>
</evidence>
<keyword evidence="4" id="KW-0624">Polysaccharide degradation</keyword>
<dbReference type="InterPro" id="IPR013780">
    <property type="entry name" value="Glyco_hydro_b"/>
</dbReference>
<evidence type="ECO:0000256" key="4">
    <source>
        <dbReference type="ARBA" id="ARBA00023326"/>
    </source>
</evidence>
<sequence length="1143" mass="123907">MSGLTRRVRQTVALLLSFALMLSVAYNVQVKDTEAAVASDFKAAVMGPLAQVTDWNAFKAQLQTLKNNNVYAITQDVWWGLVEAAGDNQFDWSYYKQYASVVKEVGLKWIPIISTHKCGDNVGDACYIEIPSWLWNKGTADEMKLKSETGYVNSEAVSPLWSGVGTQYSELYSAFAAAFAEYKSIIPKIYLSAGPSGELRFPSYYAPAGWSYPSRGKFQVYSEHAKQAFRTAMKTKYGSLSGINAAWGSSLTSESQISPPTDGDGFYTGGGYASTYGKDFLSWYQSVLENHLSVIGQAAHNSFDSVFNVPIGAKVSGVHWQMTNPTMPHSAEHAAGYYDYNRLIQTFKDTNLDLTFTCLEMYDSGSAPNYNMPSSLVDQISAIANSKGVRLNGENALPVSGSGGFSKIEQKLTQYGYTGFTLLRINNVVNSDGSATGEMANFKNYVTKYSTADSGSGGGGTSNSVTVYYKKGFATPYMHYRPLGGSWTTAPGVAMPNSDVSGYASLTVNIGSATQLEVAFNNGSGTWDSNNTSNYVFGTGISTYTPGTNGAAGTITAGKPAVDTGGGTGTGSSAVIYYQKGFSTPYAHYRVAGGSWTTVPGLPMADSDVSGYASITIQLGSAAQVEVAFNNGSGTWDSNNASNYFFGAGTSTYTPGTNGAAGSITAGKPSGSTGTGTDNSGGGVTPVDLGDWSSKSIYFIMTDRFVNGDTSNDNYGGFNSNKSDMSKWHGGDFQGIINNLDYIKNMGFNAIWITPVQMQRSENAYHGYHTYDFYAIDGHLGTMATFQELVNTAHNKGIAVMLDVVLNHTGDFNNSGYAKAPFNNADWYHHNGDITSADYNTNNQWRIENGDVAGLDDLNQENTAVMTELKNWIAWLKNESGVDGLRVDTAKHVPKWALKEFDTAANTFTIGEVYSGDATYVGDYSNYLDAVLDFPMYYTMKDVFASDGSMTMIHDRYAQDSKYRDTKYNGLFLDNHDLKRFLNVASGNPSNRSDKWPQLKAALGFMFTSRGIPILYQGTELGYAGGDDPSNREDIVPNANHELYKYIAKLNGIRNSHPALQNGTQKEKWSDASFYSFQRSKEGDEVVVMINNSWSSQTRSVGNLENVPNGTQLKNQMSSDTATVSNGSITVTLGPKEVKVFTK</sequence>
<keyword evidence="13" id="KW-0326">Glycosidase</keyword>
<dbReference type="InterPro" id="IPR013783">
    <property type="entry name" value="Ig-like_fold"/>
</dbReference>
<dbReference type="RefSeq" id="WP_183597529.1">
    <property type="nucleotide sequence ID" value="NZ_JACHXK010000002.1"/>
</dbReference>